<sequence length="127" mass="14651">MTDVRKPDLDLEVFLMREADGEIEQVPSGREWRLSEPEPYDHYGFILYDDARDWLVCRVHFRPTNKYMAGITFPGNRPVTYDALAGTWSGPSERVVWAVLARIHDRINGHLLGHLYRDRVPSLPATA</sequence>
<evidence type="ECO:0000313" key="2">
    <source>
        <dbReference type="EMBL" id="MBB2193811.1"/>
    </source>
</evidence>
<name>A0A7W4IKQ7_9PROT</name>
<keyword evidence="3" id="KW-1185">Reference proteome</keyword>
<accession>A0A7W4IKQ7</accession>
<reference evidence="3 4" key="1">
    <citation type="submission" date="2020-04" db="EMBL/GenBank/DDBJ databases">
        <title>Description of novel Gluconacetobacter.</title>
        <authorList>
            <person name="Sombolestani A."/>
        </authorList>
    </citation>
    <scope>NUCLEOTIDE SEQUENCE [LARGE SCALE GENOMIC DNA]</scope>
    <source>
        <strain evidence="2 3">LMG 1728</strain>
        <strain evidence="1 4">LMG 1731</strain>
    </source>
</reference>
<dbReference type="EMBL" id="JABEQO010000009">
    <property type="protein sequence ID" value="MBB2164675.1"/>
    <property type="molecule type" value="Genomic_DNA"/>
</dbReference>
<proteinExistence type="predicted"/>
<organism evidence="1 4">
    <name type="scientific">Gluconacetobacter dulcium</name>
    <dbReference type="NCBI Taxonomy" id="2729096"/>
    <lineage>
        <taxon>Bacteria</taxon>
        <taxon>Pseudomonadati</taxon>
        <taxon>Pseudomonadota</taxon>
        <taxon>Alphaproteobacteria</taxon>
        <taxon>Acetobacterales</taxon>
        <taxon>Acetobacteraceae</taxon>
        <taxon>Gluconacetobacter</taxon>
    </lineage>
</organism>
<dbReference type="EMBL" id="JABEQN010000009">
    <property type="protein sequence ID" value="MBB2193811.1"/>
    <property type="molecule type" value="Genomic_DNA"/>
</dbReference>
<dbReference type="Proteomes" id="UP000561077">
    <property type="component" value="Unassembled WGS sequence"/>
</dbReference>
<dbReference type="RefSeq" id="WP_182973778.1">
    <property type="nucleotide sequence ID" value="NZ_JABEQN010000009.1"/>
</dbReference>
<evidence type="ECO:0000313" key="3">
    <source>
        <dbReference type="Proteomes" id="UP000540490"/>
    </source>
</evidence>
<evidence type="ECO:0000313" key="4">
    <source>
        <dbReference type="Proteomes" id="UP000561077"/>
    </source>
</evidence>
<protein>
    <submittedName>
        <fullName evidence="1">Uncharacterized protein</fullName>
    </submittedName>
</protein>
<dbReference type="AlphaFoldDB" id="A0A7W4IKQ7"/>
<dbReference type="Proteomes" id="UP000540490">
    <property type="component" value="Unassembled WGS sequence"/>
</dbReference>
<gene>
    <name evidence="2" type="ORF">HLH25_09165</name>
    <name evidence="1" type="ORF">HLH26_08985</name>
</gene>
<comment type="caution">
    <text evidence="1">The sequence shown here is derived from an EMBL/GenBank/DDBJ whole genome shotgun (WGS) entry which is preliminary data.</text>
</comment>
<evidence type="ECO:0000313" key="1">
    <source>
        <dbReference type="EMBL" id="MBB2164675.1"/>
    </source>
</evidence>